<organism evidence="5 6">
    <name type="scientific">Gordonia mangrovi</name>
    <dbReference type="NCBI Taxonomy" id="2665643"/>
    <lineage>
        <taxon>Bacteria</taxon>
        <taxon>Bacillati</taxon>
        <taxon>Actinomycetota</taxon>
        <taxon>Actinomycetes</taxon>
        <taxon>Mycobacteriales</taxon>
        <taxon>Gordoniaceae</taxon>
        <taxon>Gordonia</taxon>
    </lineage>
</organism>
<protein>
    <recommendedName>
        <fullName evidence="3">amidase</fullName>
        <ecNumber evidence="3">3.5.1.4</ecNumber>
    </recommendedName>
</protein>
<dbReference type="GO" id="GO:0004040">
    <property type="term" value="F:amidase activity"/>
    <property type="evidence" value="ECO:0007669"/>
    <property type="project" value="UniProtKB-EC"/>
</dbReference>
<gene>
    <name evidence="5" type="ORF">GIY30_19545</name>
</gene>
<dbReference type="SUPFAM" id="SSF75304">
    <property type="entry name" value="Amidase signature (AS) enzymes"/>
    <property type="match status" value="1"/>
</dbReference>
<dbReference type="PROSITE" id="PS00571">
    <property type="entry name" value="AMIDASES"/>
    <property type="match status" value="1"/>
</dbReference>
<dbReference type="Gene3D" id="3.90.1300.10">
    <property type="entry name" value="Amidase signature (AS) domain"/>
    <property type="match status" value="1"/>
</dbReference>
<dbReference type="InterPro" id="IPR020556">
    <property type="entry name" value="Amidase_CS"/>
</dbReference>
<sequence length="473" mass="50319">MDDLTWEPAWRLREMMVAKEVSPVEVTEHFLRRIDKLESTLHAFITVDADGALKQAAAVEKKILAKEEVGPLAGVPLGIKDQFWTKGLRTTGGSLAFDDYVPEEDSVHAERMRSADAVILGKTNTPEFGLYPRTVNRVAGECRNPWDPSRTSGGSSGGSAAAVAAGMMPTAVASDGGGSIRLPAAYCGLFGMHPSSGRVPRHGSFGGSLTTSGVGPVARDVRDATIMFSVLAGQDPRDPSCVLIDPPDYLSELESGITGLRVGWTESYGWDGSAPGNAEYVAMARRAADRFAELGATVEAVDLDLGDNSWASHVLSGADRYAALGESIHQDPARWEKLTMYSAGTFAQASTTSAADYSRAVQKQFGARRRLTEAMEGYDLLLTPTTALPAQAATGLDTVGLDDPAANLAYYGFTEPINFTGFTAASVPCGFIDGLPVGLHVIGRPNDESLVLRASRAFEAAFPWADRRPDVAL</sequence>
<reference evidence="5 6" key="1">
    <citation type="submission" date="2019-11" db="EMBL/GenBank/DDBJ databases">
        <title>Gordonia sp. nov., a novel actinobacterium isolated from mangrove soil in Hainan.</title>
        <authorList>
            <person name="Huang X."/>
            <person name="Xie Y."/>
            <person name="Chu X."/>
            <person name="Xiao K."/>
        </authorList>
    </citation>
    <scope>NUCLEOTIDE SEQUENCE [LARGE SCALE GENOMIC DNA]</scope>
    <source>
        <strain evidence="5 6">HNM0687</strain>
    </source>
</reference>
<dbReference type="Proteomes" id="UP000475545">
    <property type="component" value="Unassembled WGS sequence"/>
</dbReference>
<evidence type="ECO:0000259" key="4">
    <source>
        <dbReference type="Pfam" id="PF01425"/>
    </source>
</evidence>
<proteinExistence type="inferred from homology"/>
<accession>A0A6L7GVP1</accession>
<dbReference type="InterPro" id="IPR036928">
    <property type="entry name" value="AS_sf"/>
</dbReference>
<dbReference type="EC" id="3.5.1.4" evidence="3"/>
<dbReference type="PANTHER" id="PTHR11895">
    <property type="entry name" value="TRANSAMIDASE"/>
    <property type="match status" value="1"/>
</dbReference>
<evidence type="ECO:0000313" key="5">
    <source>
        <dbReference type="EMBL" id="MXP23537.1"/>
    </source>
</evidence>
<dbReference type="EMBL" id="WMBR01000005">
    <property type="protein sequence ID" value="MXP23537.1"/>
    <property type="molecule type" value="Genomic_DNA"/>
</dbReference>
<dbReference type="AlphaFoldDB" id="A0A6L7GVP1"/>
<dbReference type="Pfam" id="PF01425">
    <property type="entry name" value="Amidase"/>
    <property type="match status" value="1"/>
</dbReference>
<dbReference type="InterPro" id="IPR000120">
    <property type="entry name" value="Amidase"/>
</dbReference>
<name>A0A6L7GVP1_9ACTN</name>
<comment type="catalytic activity">
    <reaction evidence="1">
        <text>a monocarboxylic acid amide + H2O = a monocarboxylate + NH4(+)</text>
        <dbReference type="Rhea" id="RHEA:12020"/>
        <dbReference type="ChEBI" id="CHEBI:15377"/>
        <dbReference type="ChEBI" id="CHEBI:28938"/>
        <dbReference type="ChEBI" id="CHEBI:35757"/>
        <dbReference type="ChEBI" id="CHEBI:83628"/>
        <dbReference type="EC" id="3.5.1.4"/>
    </reaction>
</comment>
<keyword evidence="6" id="KW-1185">Reference proteome</keyword>
<dbReference type="RefSeq" id="WP_160903686.1">
    <property type="nucleotide sequence ID" value="NZ_WMBR01000005.1"/>
</dbReference>
<evidence type="ECO:0000256" key="2">
    <source>
        <dbReference type="ARBA" id="ARBA00009199"/>
    </source>
</evidence>
<comment type="similarity">
    <text evidence="2">Belongs to the amidase family.</text>
</comment>
<evidence type="ECO:0000313" key="6">
    <source>
        <dbReference type="Proteomes" id="UP000475545"/>
    </source>
</evidence>
<comment type="caution">
    <text evidence="5">The sequence shown here is derived from an EMBL/GenBank/DDBJ whole genome shotgun (WGS) entry which is preliminary data.</text>
</comment>
<dbReference type="PANTHER" id="PTHR11895:SF7">
    <property type="entry name" value="GLUTAMYL-TRNA(GLN) AMIDOTRANSFERASE SUBUNIT A, MITOCHONDRIAL"/>
    <property type="match status" value="1"/>
</dbReference>
<evidence type="ECO:0000256" key="3">
    <source>
        <dbReference type="ARBA" id="ARBA00012922"/>
    </source>
</evidence>
<evidence type="ECO:0000256" key="1">
    <source>
        <dbReference type="ARBA" id="ARBA00001311"/>
    </source>
</evidence>
<dbReference type="InterPro" id="IPR023631">
    <property type="entry name" value="Amidase_dom"/>
</dbReference>
<feature type="domain" description="Amidase" evidence="4">
    <location>
        <begin position="25"/>
        <end position="452"/>
    </location>
</feature>